<proteinExistence type="inferred from homology"/>
<dbReference type="GO" id="GO:0008236">
    <property type="term" value="F:serine-type peptidase activity"/>
    <property type="evidence" value="ECO:0007669"/>
    <property type="project" value="UniProtKB-KW"/>
</dbReference>
<dbReference type="Gene3D" id="3.40.50.880">
    <property type="match status" value="1"/>
</dbReference>
<evidence type="ECO:0000313" key="5">
    <source>
        <dbReference type="EMBL" id="PFG30890.1"/>
    </source>
</evidence>
<keyword evidence="2" id="KW-0645">Protease</keyword>
<keyword evidence="4" id="KW-0720">Serine protease</keyword>
<name>A0A2A9DY75_9MICO</name>
<gene>
    <name evidence="5" type="ORF">ATJ78_1832</name>
</gene>
<dbReference type="PANTHER" id="PTHR36175">
    <property type="entry name" value="CYANOPHYCINASE"/>
    <property type="match status" value="1"/>
</dbReference>
<comment type="similarity">
    <text evidence="1">Belongs to the peptidase S51 family.</text>
</comment>
<reference evidence="5 6" key="1">
    <citation type="submission" date="2017-10" db="EMBL/GenBank/DDBJ databases">
        <title>Sequencing the genomes of 1000 actinobacteria strains.</title>
        <authorList>
            <person name="Klenk H.-P."/>
        </authorList>
    </citation>
    <scope>NUCLEOTIDE SEQUENCE [LARGE SCALE GENOMIC DNA]</scope>
    <source>
        <strain evidence="5 6">DSM 21798</strain>
    </source>
</reference>
<accession>A0A2A9DY75</accession>
<evidence type="ECO:0000256" key="4">
    <source>
        <dbReference type="ARBA" id="ARBA00022825"/>
    </source>
</evidence>
<dbReference type="Pfam" id="PF03575">
    <property type="entry name" value="Peptidase_S51"/>
    <property type="match status" value="1"/>
</dbReference>
<evidence type="ECO:0000313" key="6">
    <source>
        <dbReference type="Proteomes" id="UP000221369"/>
    </source>
</evidence>
<protein>
    <submittedName>
        <fullName evidence="5">Cyanophycinase</fullName>
    </submittedName>
</protein>
<sequence length="252" mass="25715">MVGSAARHRRNSRDGGDRVSIYLSGGGDVPLADFIADAARSSERRGADVPRIAVIYTGRATRQTTPDDVAQALAREGSCEPVIREYGATDEAALTDLVDIDALYVSGGDAREYLRALQPIVGEIRRRVAEGTPYFGTSAGALIAADKALVAGHSIGGIAVAPDTIGAGASELEIAEGIGLVDITIDVHAAQWGTISRLIAATEAGLVDGGVAIDEGTALVVTDGGLEVHGAGSMWQVMPGEHGVTVATAAAS</sequence>
<keyword evidence="6" id="KW-1185">Reference proteome</keyword>
<dbReference type="InterPro" id="IPR029062">
    <property type="entry name" value="Class_I_gatase-like"/>
</dbReference>
<keyword evidence="3" id="KW-0378">Hydrolase</keyword>
<comment type="caution">
    <text evidence="5">The sequence shown here is derived from an EMBL/GenBank/DDBJ whole genome shotgun (WGS) entry which is preliminary data.</text>
</comment>
<evidence type="ECO:0000256" key="1">
    <source>
        <dbReference type="ARBA" id="ARBA00006534"/>
    </source>
</evidence>
<evidence type="ECO:0000256" key="3">
    <source>
        <dbReference type="ARBA" id="ARBA00022801"/>
    </source>
</evidence>
<dbReference type="PANTHER" id="PTHR36175:SF1">
    <property type="entry name" value="CYANOPHYCINASE"/>
    <property type="match status" value="1"/>
</dbReference>
<dbReference type="Proteomes" id="UP000221369">
    <property type="component" value="Unassembled WGS sequence"/>
</dbReference>
<dbReference type="InterPro" id="IPR005320">
    <property type="entry name" value="Peptidase_S51"/>
</dbReference>
<dbReference type="GO" id="GO:0006508">
    <property type="term" value="P:proteolysis"/>
    <property type="evidence" value="ECO:0007669"/>
    <property type="project" value="UniProtKB-KW"/>
</dbReference>
<evidence type="ECO:0000256" key="2">
    <source>
        <dbReference type="ARBA" id="ARBA00022670"/>
    </source>
</evidence>
<dbReference type="SUPFAM" id="SSF52317">
    <property type="entry name" value="Class I glutamine amidotransferase-like"/>
    <property type="match status" value="1"/>
</dbReference>
<dbReference type="EMBL" id="PDJE01000001">
    <property type="protein sequence ID" value="PFG30890.1"/>
    <property type="molecule type" value="Genomic_DNA"/>
</dbReference>
<dbReference type="AlphaFoldDB" id="A0A2A9DY75"/>
<organism evidence="5 6">
    <name type="scientific">Paramicrobacterium agarici</name>
    <dbReference type="NCBI Taxonomy" id="630514"/>
    <lineage>
        <taxon>Bacteria</taxon>
        <taxon>Bacillati</taxon>
        <taxon>Actinomycetota</taxon>
        <taxon>Actinomycetes</taxon>
        <taxon>Micrococcales</taxon>
        <taxon>Microbacteriaceae</taxon>
        <taxon>Paramicrobacterium</taxon>
    </lineage>
</organism>